<dbReference type="AlphaFoldDB" id="A0AAD4TIJ9"/>
<proteinExistence type="predicted"/>
<feature type="domain" description="F-box" evidence="1">
    <location>
        <begin position="2"/>
        <end position="29"/>
    </location>
</feature>
<sequence>MWSHLPLDTIAKIFSFLSPDSLACAASVCMPLRNRGFFCYICNPSLERWYILSLEFILMSYELASKTWKELNVPMANQLEFASLVCRKGLLLLVVGGACKGDAWIWELGVEDKWVLVERVPSLLGKKIWGSKRSWSKTKCVGSDEAVYLYREFGSQMLVWRESSEKGRWEWFWIEGCGFIKGEKVLKFPIKGMLLQPSLNPSLFSF</sequence>
<evidence type="ECO:0000313" key="3">
    <source>
        <dbReference type="Proteomes" id="UP001202328"/>
    </source>
</evidence>
<dbReference type="CDD" id="cd09917">
    <property type="entry name" value="F-box_SF"/>
    <property type="match status" value="1"/>
</dbReference>
<dbReference type="EMBL" id="JAJJMB010000061">
    <property type="protein sequence ID" value="KAI3963347.1"/>
    <property type="molecule type" value="Genomic_DNA"/>
</dbReference>
<dbReference type="Gene3D" id="1.20.1280.50">
    <property type="match status" value="1"/>
</dbReference>
<protein>
    <recommendedName>
        <fullName evidence="1">F-box domain-containing protein</fullName>
    </recommendedName>
</protein>
<dbReference type="InterPro" id="IPR036047">
    <property type="entry name" value="F-box-like_dom_sf"/>
</dbReference>
<name>A0AAD4TIJ9_9MAGN</name>
<organism evidence="2 3">
    <name type="scientific">Papaver atlanticum</name>
    <dbReference type="NCBI Taxonomy" id="357466"/>
    <lineage>
        <taxon>Eukaryota</taxon>
        <taxon>Viridiplantae</taxon>
        <taxon>Streptophyta</taxon>
        <taxon>Embryophyta</taxon>
        <taxon>Tracheophyta</taxon>
        <taxon>Spermatophyta</taxon>
        <taxon>Magnoliopsida</taxon>
        <taxon>Ranunculales</taxon>
        <taxon>Papaveraceae</taxon>
        <taxon>Papaveroideae</taxon>
        <taxon>Papaver</taxon>
    </lineage>
</organism>
<dbReference type="Pfam" id="PF12937">
    <property type="entry name" value="F-box-like"/>
    <property type="match status" value="1"/>
</dbReference>
<accession>A0AAD4TIJ9</accession>
<dbReference type="InterPro" id="IPR001810">
    <property type="entry name" value="F-box_dom"/>
</dbReference>
<dbReference type="Proteomes" id="UP001202328">
    <property type="component" value="Unassembled WGS sequence"/>
</dbReference>
<comment type="caution">
    <text evidence="2">The sequence shown here is derived from an EMBL/GenBank/DDBJ whole genome shotgun (WGS) entry which is preliminary data.</text>
</comment>
<gene>
    <name evidence="2" type="ORF">MKW98_022769</name>
</gene>
<dbReference type="SUPFAM" id="SSF81383">
    <property type="entry name" value="F-box domain"/>
    <property type="match status" value="1"/>
</dbReference>
<keyword evidence="3" id="KW-1185">Reference proteome</keyword>
<evidence type="ECO:0000259" key="1">
    <source>
        <dbReference type="Pfam" id="PF12937"/>
    </source>
</evidence>
<evidence type="ECO:0000313" key="2">
    <source>
        <dbReference type="EMBL" id="KAI3963347.1"/>
    </source>
</evidence>
<reference evidence="2" key="1">
    <citation type="submission" date="2022-04" db="EMBL/GenBank/DDBJ databases">
        <title>A functionally conserved STORR gene fusion in Papaver species that diverged 16.8 million years ago.</title>
        <authorList>
            <person name="Catania T."/>
        </authorList>
    </citation>
    <scope>NUCLEOTIDE SEQUENCE</scope>
    <source>
        <strain evidence="2">S-188037</strain>
    </source>
</reference>